<dbReference type="InterPro" id="IPR053000">
    <property type="entry name" value="WSS1-like_metalloprotease"/>
</dbReference>
<dbReference type="OrthoDB" id="261960at2759"/>
<dbReference type="PANTHER" id="PTHR46622:SF1">
    <property type="entry name" value="DNA-DEPENDENT METALLOPROTEASE WSS1"/>
    <property type="match status" value="1"/>
</dbReference>
<evidence type="ECO:0000259" key="2">
    <source>
        <dbReference type="PROSITE" id="PS51397"/>
    </source>
</evidence>
<keyword evidence="3" id="KW-0482">Metalloprotease</keyword>
<dbReference type="EMBL" id="LT671828">
    <property type="protein sequence ID" value="SHO79891.1"/>
    <property type="molecule type" value="Genomic_DNA"/>
</dbReference>
<accession>A0A1M8ABT6</accession>
<dbReference type="GO" id="GO:0006508">
    <property type="term" value="P:proteolysis"/>
    <property type="evidence" value="ECO:0007669"/>
    <property type="project" value="UniProtKB-KW"/>
</dbReference>
<dbReference type="VEuPathDB" id="FungiDB:MSYG_4244"/>
<name>A0A1M8ABT6_MALS4</name>
<keyword evidence="3" id="KW-0645">Protease</keyword>
<reference evidence="4" key="1">
    <citation type="journal article" date="2017" name="Nucleic Acids Res.">
        <title>Proteogenomics produces comprehensive and highly accurate protein-coding gene annotation in a complete genome assembly of Malassezia sympodialis.</title>
        <authorList>
            <person name="Zhu Y."/>
            <person name="Engstroem P.G."/>
            <person name="Tellgren-Roth C."/>
            <person name="Baudo C.D."/>
            <person name="Kennell J.C."/>
            <person name="Sun S."/>
            <person name="Billmyre R.B."/>
            <person name="Schroeder M.S."/>
            <person name="Andersson A."/>
            <person name="Holm T."/>
            <person name="Sigurgeirsson B."/>
            <person name="Wu G."/>
            <person name="Sankaranarayanan S.R."/>
            <person name="Siddharthan R."/>
            <person name="Sanyal K."/>
            <person name="Lundeberg J."/>
            <person name="Nystedt B."/>
            <person name="Boekhout T."/>
            <person name="Dawson T.L. Jr."/>
            <person name="Heitman J."/>
            <person name="Scheynius A."/>
            <person name="Lehtioe J."/>
        </authorList>
    </citation>
    <scope>NUCLEOTIDE SEQUENCE [LARGE SCALE GENOMIC DNA]</scope>
    <source>
        <strain evidence="4">ATCC 42132</strain>
    </source>
</reference>
<evidence type="ECO:0000256" key="1">
    <source>
        <dbReference type="SAM" id="MobiDB-lite"/>
    </source>
</evidence>
<dbReference type="AlphaFoldDB" id="A0A1M8ABT6"/>
<evidence type="ECO:0000313" key="4">
    <source>
        <dbReference type="Proteomes" id="UP000186303"/>
    </source>
</evidence>
<feature type="domain" description="WLM" evidence="2">
    <location>
        <begin position="13"/>
        <end position="209"/>
    </location>
</feature>
<dbReference type="OMA" id="KFKVWSC"/>
<dbReference type="GO" id="GO:0005634">
    <property type="term" value="C:nucleus"/>
    <property type="evidence" value="ECO:0007669"/>
    <property type="project" value="TreeGrafter"/>
</dbReference>
<evidence type="ECO:0000313" key="3">
    <source>
        <dbReference type="EMBL" id="SHO79891.1"/>
    </source>
</evidence>
<sequence>MPVRGRGAWVPVLHEEHPGGVIQKYVALRKPGSEKAISLLKDIGQSVKTLIQLRGWRLPILAEIYPRKSNLLGLNYNQGQKICLRLRDSADPTVFLSREEILRTMLHELAHNVRGPHDTQFYEALRSLTSEYESAQRLGYWPGAGFLSAGATLGGHRRSLPSTYEDRRRLAAEAAVRRQVPPVRLGGTPVPSSVPMRDLAAEAALRRQQDAKTCASASQDEVDEVLAEMQGEQVAIEVLDSDDDEPVLRGRGTWEDPIIMD</sequence>
<dbReference type="Proteomes" id="UP000186303">
    <property type="component" value="Chromosome 8"/>
</dbReference>
<dbReference type="PANTHER" id="PTHR46622">
    <property type="entry name" value="DNA-DEPENDENT METALLOPROTEASE WSS1"/>
    <property type="match status" value="1"/>
</dbReference>
<feature type="region of interest" description="Disordered" evidence="1">
    <location>
        <begin position="241"/>
        <end position="261"/>
    </location>
</feature>
<proteinExistence type="predicted"/>
<dbReference type="GO" id="GO:0006281">
    <property type="term" value="P:DNA repair"/>
    <property type="evidence" value="ECO:0007669"/>
    <property type="project" value="TreeGrafter"/>
</dbReference>
<gene>
    <name evidence="3" type="ORF">MSYG_4244</name>
</gene>
<keyword evidence="3" id="KW-0378">Hydrolase</keyword>
<dbReference type="PROSITE" id="PS51397">
    <property type="entry name" value="WLM"/>
    <property type="match status" value="1"/>
</dbReference>
<dbReference type="STRING" id="1230383.A0A1M8ABT6"/>
<dbReference type="Pfam" id="PF08325">
    <property type="entry name" value="WLM"/>
    <property type="match status" value="1"/>
</dbReference>
<organism evidence="3 4">
    <name type="scientific">Malassezia sympodialis (strain ATCC 42132)</name>
    <name type="common">Atopic eczema-associated yeast</name>
    <dbReference type="NCBI Taxonomy" id="1230383"/>
    <lineage>
        <taxon>Eukaryota</taxon>
        <taxon>Fungi</taxon>
        <taxon>Dikarya</taxon>
        <taxon>Basidiomycota</taxon>
        <taxon>Ustilaginomycotina</taxon>
        <taxon>Malasseziomycetes</taxon>
        <taxon>Malasseziales</taxon>
        <taxon>Malasseziaceae</taxon>
        <taxon>Malassezia</taxon>
    </lineage>
</organism>
<dbReference type="GO" id="GO:0008237">
    <property type="term" value="F:metallopeptidase activity"/>
    <property type="evidence" value="ECO:0007669"/>
    <property type="project" value="UniProtKB-KW"/>
</dbReference>
<protein>
    <submittedName>
        <fullName evidence="3">Similar to S.cerevisiae protein WSS1 (Metalloprotease involved in DNA repair, removes DNA-protein crosslinks at stalled replication forks during replication of damaged DNA)</fullName>
    </submittedName>
</protein>
<dbReference type="InterPro" id="IPR013536">
    <property type="entry name" value="WLM_dom"/>
</dbReference>
<keyword evidence="4" id="KW-1185">Reference proteome</keyword>